<dbReference type="AlphaFoldDB" id="A0A0F9QR54"/>
<protein>
    <recommendedName>
        <fullName evidence="1">Protein kinase domain-containing protein</fullName>
    </recommendedName>
</protein>
<name>A0A0F9QR54_9ZZZZ</name>
<dbReference type="InterPro" id="IPR000719">
    <property type="entry name" value="Prot_kinase_dom"/>
</dbReference>
<evidence type="ECO:0000259" key="1">
    <source>
        <dbReference type="PROSITE" id="PS50011"/>
    </source>
</evidence>
<dbReference type="SUPFAM" id="SSF56112">
    <property type="entry name" value="Protein kinase-like (PK-like)"/>
    <property type="match status" value="1"/>
</dbReference>
<comment type="caution">
    <text evidence="2">The sequence shown here is derived from an EMBL/GenBank/DDBJ whole genome shotgun (WGS) entry which is preliminary data.</text>
</comment>
<reference evidence="2" key="1">
    <citation type="journal article" date="2015" name="Nature">
        <title>Complex archaea that bridge the gap between prokaryotes and eukaryotes.</title>
        <authorList>
            <person name="Spang A."/>
            <person name="Saw J.H."/>
            <person name="Jorgensen S.L."/>
            <person name="Zaremba-Niedzwiedzka K."/>
            <person name="Martijn J."/>
            <person name="Lind A.E."/>
            <person name="van Eijk R."/>
            <person name="Schleper C."/>
            <person name="Guy L."/>
            <person name="Ettema T.J."/>
        </authorList>
    </citation>
    <scope>NUCLEOTIDE SEQUENCE</scope>
</reference>
<accession>A0A0F9QR54</accession>
<dbReference type="GO" id="GO:0005524">
    <property type="term" value="F:ATP binding"/>
    <property type="evidence" value="ECO:0007669"/>
    <property type="project" value="InterPro"/>
</dbReference>
<dbReference type="InterPro" id="IPR001245">
    <property type="entry name" value="Ser-Thr/Tyr_kinase_cat_dom"/>
</dbReference>
<dbReference type="EMBL" id="LAZR01001315">
    <property type="protein sequence ID" value="KKN46705.1"/>
    <property type="molecule type" value="Genomic_DNA"/>
</dbReference>
<dbReference type="InterPro" id="IPR011009">
    <property type="entry name" value="Kinase-like_dom_sf"/>
</dbReference>
<feature type="domain" description="Protein kinase" evidence="1">
    <location>
        <begin position="23"/>
        <end position="133"/>
    </location>
</feature>
<proteinExistence type="predicted"/>
<sequence length="133" mass="14785">MTVSVDDIPVEFRGKFEELCADIQFSKKFEKGANGITLCGVNKLLDRPVAVKFYYYGDGAHVEPAILSELEAPNILKVDTAGIINADYAYFVTRYCENGDLDDLLEDSQIPIREAVEIIKQIAYGSSYLHGRG</sequence>
<organism evidence="2">
    <name type="scientific">marine sediment metagenome</name>
    <dbReference type="NCBI Taxonomy" id="412755"/>
    <lineage>
        <taxon>unclassified sequences</taxon>
        <taxon>metagenomes</taxon>
        <taxon>ecological metagenomes</taxon>
    </lineage>
</organism>
<dbReference type="GO" id="GO:0004672">
    <property type="term" value="F:protein kinase activity"/>
    <property type="evidence" value="ECO:0007669"/>
    <property type="project" value="InterPro"/>
</dbReference>
<dbReference type="Gene3D" id="1.10.510.10">
    <property type="entry name" value="Transferase(Phosphotransferase) domain 1"/>
    <property type="match status" value="1"/>
</dbReference>
<evidence type="ECO:0000313" key="2">
    <source>
        <dbReference type="EMBL" id="KKN46705.1"/>
    </source>
</evidence>
<dbReference type="PROSITE" id="PS50011">
    <property type="entry name" value="PROTEIN_KINASE_DOM"/>
    <property type="match status" value="1"/>
</dbReference>
<gene>
    <name evidence="2" type="ORF">LCGC14_0670120</name>
</gene>
<dbReference type="Pfam" id="PF07714">
    <property type="entry name" value="PK_Tyr_Ser-Thr"/>
    <property type="match status" value="1"/>
</dbReference>